<feature type="region of interest" description="Disordered" evidence="1">
    <location>
        <begin position="32"/>
        <end position="144"/>
    </location>
</feature>
<protein>
    <recommendedName>
        <fullName evidence="3">VWFD domain-containing protein</fullName>
    </recommendedName>
</protein>
<feature type="transmembrane region" description="Helical" evidence="2">
    <location>
        <begin position="482"/>
        <end position="506"/>
    </location>
</feature>
<evidence type="ECO:0000313" key="4">
    <source>
        <dbReference type="EMBL" id="GAA2030199.1"/>
    </source>
</evidence>
<dbReference type="Pfam" id="PF00094">
    <property type="entry name" value="VWD"/>
    <property type="match status" value="1"/>
</dbReference>
<organism evidence="4 5">
    <name type="scientific">Catenulispora yoronensis</name>
    <dbReference type="NCBI Taxonomy" id="450799"/>
    <lineage>
        <taxon>Bacteria</taxon>
        <taxon>Bacillati</taxon>
        <taxon>Actinomycetota</taxon>
        <taxon>Actinomycetes</taxon>
        <taxon>Catenulisporales</taxon>
        <taxon>Catenulisporaceae</taxon>
        <taxon>Catenulispora</taxon>
    </lineage>
</organism>
<dbReference type="EMBL" id="BAAAQN010000016">
    <property type="protein sequence ID" value="GAA2030199.1"/>
    <property type="molecule type" value="Genomic_DNA"/>
</dbReference>
<feature type="compositionally biased region" description="Low complexity" evidence="1">
    <location>
        <begin position="104"/>
        <end position="120"/>
    </location>
</feature>
<gene>
    <name evidence="4" type="ORF">GCM10009839_32330</name>
</gene>
<keyword evidence="2" id="KW-1133">Transmembrane helix</keyword>
<dbReference type="Proteomes" id="UP001500751">
    <property type="component" value="Unassembled WGS sequence"/>
</dbReference>
<evidence type="ECO:0000256" key="1">
    <source>
        <dbReference type="SAM" id="MobiDB-lite"/>
    </source>
</evidence>
<name>A0ABP5FRK6_9ACTN</name>
<keyword evidence="2" id="KW-0472">Membrane</keyword>
<accession>A0ABP5FRK6</accession>
<sequence length="2161" mass="217739">MPDSGDCSVPIRRFASSIAIIVAGALFATSGPMGTVAANADPPPKPTAPHSSSAAPSATNPSPANTGPANTSPAETNPATTVPTSPISTAAPKQPTADASPTTPAKTSAPSGAKPSAPAPAVTPNFVLPPCSPNSTDTSIPDPGGPRCIAGLSISTRRTLGYVYNPATASYTSVRCVSDPRALVPNATYNIVDCKPLRLQAENIAQNRVIAQLNAAGVYGDSAATGVTANLQWETILPNPASPTKSNRPDLLLYDRTKAAGPVGLVEMKGNWSTDDPVAEVTKYVADWPAGGHPAAAYHFSPPISDDFKVQLEPACKDDPTKHSYYQFHTYSDPANDGVIRISRTKVECPPRQRGSDQDEKNGGYQGTIGVDADHNGVDDIWDFVRDHPELWYLTGPILAPAFHPLPKPVMVSLNRDALTALEEATEDAAPDAIDAEWAALIESLPQEVAAAGADIAAGDAAALGLDAAELAAAEVAMDAGFVTLSALFLAPVIAAAILLAIWAMMHWHLFGDPHMTTLDGLAYDLQDQGEFEVVHVPSLNLDVQARFLPQGSSRTFTVVDSVAFSINGSYVELNQDGDAVVNGVPIPSSQKLTDFGQGAVLVRNGNKFVATFGAGNARLAFGDSSLGFDIAPGVPTTGLLGNNDGIPGNDLVTSDGTPITSPTAAVIDGTYANSWRLTDNQSDFTYDDGMDTAAYTDLTFPSNVVTLADFAQSDQDLARQACNAQAVPAGPQFDACMLDVAQTGDANYAKAAAAVTDVLQDSAAHTVDAAGTVTENFESAIGSNFRPDSTESIGGTTTAGPVFDGSGYSFTVPSLPDHSGATVAFDVYAIGLTSANAQNQTLTVKVGDPATSAVLSFTPTTASVSSGPATLTALGQGQTTQGAPYQRYRITMTTPQYSDELKVQLTPSGFRGLIGTSLAVDNIAVGVTLVPAQTFAAALPLAVTAGTVDGTAAAGAGTLENTGSADVYSFTVPSGGLHLNLSMGSCPTASQADISWTLATAAGRTTASGGCYARDLGLVAAGQYTLTVGGPGVVGSYTVNVEAPQSFAATVPLSVTANTVNGTATTGAGVFEDGASQDTYSFTVPAGGAQLALSLRSCPASDNYSPGTWKLLDAATQTVVHAGYGGCSYSDFGTLPAGSYTLLVAANGTPGPYTLDLLSPQVFAVTLPLTTTANTLNGASTPGASYFETGASQDAYTFTVPSDGQFLNLDVTTCPTAGYSTPLRWKLVSTATGATAANGGCSYSNLGPLAAGGYRLVVSAGGVAGGYALNLEAPQSFATTLPLAVSPNVVNGAAAAGAGRFETVASQDMYTLTAPSDGSPVLLNIASCPTVDYSTALTWRLLDGTGTAIAHGQCGVASLGVLAAGSYLLAVDSGGMVGTYSLFATAGGAGTPAATLDGTPDVVTTTIAAQSVAIGFVNPASQTVAVTGSSTLTNGDCDYSSLVFHLYDHAGAEVTHGTLQCGSAGMLYSPVLPAGSYTVLIVPPAPVTGKLGVQVFGASSTAVTATLDGAPASVTTTAASQSAVVSFTVPASQAVTITGSATISSGDCDYTSVKFYLYDHSGAQVKSGSVSCGSAGVLYSPTLAAGSYQMLIAPPGPVTGTYGIQVFGAGASMATAALDGTPASVTTTTAAKSVAVGFTLPADQAVTVTGSAVTIGDCDYTSVKFYLYDHSGTQVSNGSLSCGSSGLLFGKALTAGAYTVVAVPPGPVTGTYGVQVFGGSIPAVATLDGTPKAVTTTVASQAAAVRFTVPSSQAVTIAGYATITSGDCDFSSVKFYLYDSTGTQLKNQNITCGTAGALYGVTLAAGSYTVVAVPPGPVLGTYGVQVFGATPPVTAALDGTPASVTTTIASRSVGIGFTVPTAQTVTISGSSATTGDCNYSSVHYYLYDHTGTQLNNTSLSCGSADALFAPTLAAGTYTLLIVPPGPVTGTYEAQVFGATAASATAALTGAPVSATTTVASRSVAFGFTVPTSQAVTITGSAAITGNCNYSSVHYYLYDSTGTKVKNTSLTCSTSGQLFTATLAAGSYKVLIVPPGPQTGKYGAQVFGTGTSSATATENGPLTSVKTTVAAQAVSIAFSNPTAKNVTLAGATTITGGTCGTSSVFYYLFDHTGAQIKSGSLSCGSSGTLYTMTALAAGSYTVQIVPLGLVYGSLGVKVTAS</sequence>
<evidence type="ECO:0000259" key="3">
    <source>
        <dbReference type="PROSITE" id="PS51233"/>
    </source>
</evidence>
<keyword evidence="2" id="KW-0812">Transmembrane</keyword>
<dbReference type="PANTHER" id="PTHR24216">
    <property type="entry name" value="PAXILLIN-RELATED"/>
    <property type="match status" value="1"/>
</dbReference>
<feature type="compositionally biased region" description="Polar residues" evidence="1">
    <location>
        <begin position="67"/>
        <end position="88"/>
    </location>
</feature>
<feature type="domain" description="VWFD" evidence="3">
    <location>
        <begin position="506"/>
        <end position="684"/>
    </location>
</feature>
<feature type="region of interest" description="Disordered" evidence="1">
    <location>
        <begin position="346"/>
        <end position="370"/>
    </location>
</feature>
<dbReference type="Gene3D" id="2.60.120.380">
    <property type="match status" value="1"/>
</dbReference>
<dbReference type="InterPro" id="IPR001846">
    <property type="entry name" value="VWF_type-D"/>
</dbReference>
<feature type="compositionally biased region" description="Basic and acidic residues" evidence="1">
    <location>
        <begin position="346"/>
        <end position="362"/>
    </location>
</feature>
<evidence type="ECO:0000256" key="2">
    <source>
        <dbReference type="SAM" id="Phobius"/>
    </source>
</evidence>
<feature type="compositionally biased region" description="Low complexity" evidence="1">
    <location>
        <begin position="48"/>
        <end position="66"/>
    </location>
</feature>
<evidence type="ECO:0000313" key="5">
    <source>
        <dbReference type="Proteomes" id="UP001500751"/>
    </source>
</evidence>
<proteinExistence type="predicted"/>
<keyword evidence="5" id="KW-1185">Reference proteome</keyword>
<dbReference type="PROSITE" id="PS51233">
    <property type="entry name" value="VWFD"/>
    <property type="match status" value="1"/>
</dbReference>
<comment type="caution">
    <text evidence="4">The sequence shown here is derived from an EMBL/GenBank/DDBJ whole genome shotgun (WGS) entry which is preliminary data.</text>
</comment>
<reference evidence="5" key="1">
    <citation type="journal article" date="2019" name="Int. J. Syst. Evol. Microbiol.">
        <title>The Global Catalogue of Microorganisms (GCM) 10K type strain sequencing project: providing services to taxonomists for standard genome sequencing and annotation.</title>
        <authorList>
            <consortium name="The Broad Institute Genomics Platform"/>
            <consortium name="The Broad Institute Genome Sequencing Center for Infectious Disease"/>
            <person name="Wu L."/>
            <person name="Ma J."/>
        </authorList>
    </citation>
    <scope>NUCLEOTIDE SEQUENCE [LARGE SCALE GENOMIC DNA]</scope>
    <source>
        <strain evidence="5">JCM 16014</strain>
    </source>
</reference>